<accession>A0A8J2WVF2</accession>
<dbReference type="AlphaFoldDB" id="A0A8J2WVF2"/>
<feature type="region of interest" description="Disordered" evidence="2">
    <location>
        <begin position="330"/>
        <end position="349"/>
    </location>
</feature>
<feature type="coiled-coil region" evidence="1">
    <location>
        <begin position="73"/>
        <end position="100"/>
    </location>
</feature>
<dbReference type="Proteomes" id="UP000789595">
    <property type="component" value="Unassembled WGS sequence"/>
</dbReference>
<dbReference type="EMBL" id="CAKKNE010000002">
    <property type="protein sequence ID" value="CAH0368859.1"/>
    <property type="molecule type" value="Genomic_DNA"/>
</dbReference>
<keyword evidence="1" id="KW-0175">Coiled coil</keyword>
<organism evidence="3 4">
    <name type="scientific">Pelagomonas calceolata</name>
    <dbReference type="NCBI Taxonomy" id="35677"/>
    <lineage>
        <taxon>Eukaryota</taxon>
        <taxon>Sar</taxon>
        <taxon>Stramenopiles</taxon>
        <taxon>Ochrophyta</taxon>
        <taxon>Pelagophyceae</taxon>
        <taxon>Pelagomonadales</taxon>
        <taxon>Pelagomonadaceae</taxon>
        <taxon>Pelagomonas</taxon>
    </lineage>
</organism>
<reference evidence="3" key="1">
    <citation type="submission" date="2021-11" db="EMBL/GenBank/DDBJ databases">
        <authorList>
            <consortium name="Genoscope - CEA"/>
            <person name="William W."/>
        </authorList>
    </citation>
    <scope>NUCLEOTIDE SEQUENCE</scope>
</reference>
<evidence type="ECO:0000313" key="4">
    <source>
        <dbReference type="Proteomes" id="UP000789595"/>
    </source>
</evidence>
<feature type="compositionally biased region" description="Polar residues" evidence="2">
    <location>
        <begin position="330"/>
        <end position="339"/>
    </location>
</feature>
<gene>
    <name evidence="3" type="ORF">PECAL_2P19550</name>
</gene>
<dbReference type="OrthoDB" id="250654at2759"/>
<proteinExistence type="predicted"/>
<keyword evidence="4" id="KW-1185">Reference proteome</keyword>
<name>A0A8J2WVF2_9STRA</name>
<protein>
    <submittedName>
        <fullName evidence="3">Uncharacterized protein</fullName>
    </submittedName>
</protein>
<comment type="caution">
    <text evidence="3">The sequence shown here is derived from an EMBL/GenBank/DDBJ whole genome shotgun (WGS) entry which is preliminary data.</text>
</comment>
<dbReference type="PANTHER" id="PTHR41747:SF1">
    <property type="entry name" value="CHROMOSOME UNDETERMINED SCAFFOLD_128, WHOLE GENOME SHOTGUN SEQUENCE"/>
    <property type="match status" value="1"/>
</dbReference>
<dbReference type="PANTHER" id="PTHR41747">
    <property type="entry name" value="CHROMOSOME UNDETERMINED SCAFFOLD_128, WHOLE GENOME SHOTGUN SEQUENCE"/>
    <property type="match status" value="1"/>
</dbReference>
<evidence type="ECO:0000256" key="1">
    <source>
        <dbReference type="SAM" id="Coils"/>
    </source>
</evidence>
<evidence type="ECO:0000313" key="3">
    <source>
        <dbReference type="EMBL" id="CAH0368859.1"/>
    </source>
</evidence>
<evidence type="ECO:0000256" key="2">
    <source>
        <dbReference type="SAM" id="MobiDB-lite"/>
    </source>
</evidence>
<sequence length="349" mass="38257">MASDPAISIGNYKGVMLCNRPFVGAVSQSKKGGAPAKQAFVCGKVDNKLGATIPISKGKIAKINQRSRKETALQRHRKWLAELQATKDQLEMQYLKDIQKKETKHKKFMDREAKMREVVRKVRDDRTYGCADLDSQEKYDKNQVNDNVVMEVELSPEASSGAAGDSSRPMWALTEDQAKEFAGGIETAEADDLLSFANSLDFDKYINDTEISALVQNVRSRICELEAYQDSVLKRPIDTSLSCKTSSAMKPISDDLDVLSGEPAECSDNTMSLVKSVLASEAGKSVGAIHSQKSLIAVTEKSKSTMKENKQGWAVPLPLVVNHPNDATGTIEGKNSASNLPYMHRNPAI</sequence>